<dbReference type="VEuPathDB" id="FungiDB:HpaG806562"/>
<keyword evidence="2" id="KW-1185">Reference proteome</keyword>
<dbReference type="AlphaFoldDB" id="M4BJI4"/>
<evidence type="ECO:0000313" key="2">
    <source>
        <dbReference type="Proteomes" id="UP000011713"/>
    </source>
</evidence>
<organism evidence="1 2">
    <name type="scientific">Hyaloperonospora arabidopsidis (strain Emoy2)</name>
    <name type="common">Downy mildew agent</name>
    <name type="synonym">Peronospora arabidopsidis</name>
    <dbReference type="NCBI Taxonomy" id="559515"/>
    <lineage>
        <taxon>Eukaryota</taxon>
        <taxon>Sar</taxon>
        <taxon>Stramenopiles</taxon>
        <taxon>Oomycota</taxon>
        <taxon>Peronosporomycetes</taxon>
        <taxon>Peronosporales</taxon>
        <taxon>Peronosporaceae</taxon>
        <taxon>Hyaloperonospora</taxon>
    </lineage>
</organism>
<dbReference type="EMBL" id="JH598326">
    <property type="status" value="NOT_ANNOTATED_CDS"/>
    <property type="molecule type" value="Genomic_DNA"/>
</dbReference>
<dbReference type="EnsemblProtists" id="HpaT806562">
    <property type="protein sequence ID" value="HpaP806562"/>
    <property type="gene ID" value="HpaG806562"/>
</dbReference>
<dbReference type="InParanoid" id="M4BJI4"/>
<sequence>MSGTTTAHNSLACGGSIFYCVFRCFFDTVPPLLIFSLGGHMSYKSETLSPAILVVCWGCCSLLGKRCNF</sequence>
<evidence type="ECO:0000313" key="1">
    <source>
        <dbReference type="EnsemblProtists" id="HpaP806562"/>
    </source>
</evidence>
<dbReference type="HOGENOM" id="CLU_2781337_0_0_1"/>
<dbReference type="Proteomes" id="UP000011713">
    <property type="component" value="Unassembled WGS sequence"/>
</dbReference>
<reference evidence="1" key="2">
    <citation type="submission" date="2015-06" db="UniProtKB">
        <authorList>
            <consortium name="EnsemblProtists"/>
        </authorList>
    </citation>
    <scope>IDENTIFICATION</scope>
    <source>
        <strain evidence="1">Emoy2</strain>
    </source>
</reference>
<reference evidence="2" key="1">
    <citation type="journal article" date="2010" name="Science">
        <title>Signatures of adaptation to obligate biotrophy in the Hyaloperonospora arabidopsidis genome.</title>
        <authorList>
            <person name="Baxter L."/>
            <person name="Tripathy S."/>
            <person name="Ishaque N."/>
            <person name="Boot N."/>
            <person name="Cabral A."/>
            <person name="Kemen E."/>
            <person name="Thines M."/>
            <person name="Ah-Fong A."/>
            <person name="Anderson R."/>
            <person name="Badejoko W."/>
            <person name="Bittner-Eddy P."/>
            <person name="Boore J.L."/>
            <person name="Chibucos M.C."/>
            <person name="Coates M."/>
            <person name="Dehal P."/>
            <person name="Delehaunty K."/>
            <person name="Dong S."/>
            <person name="Downton P."/>
            <person name="Dumas B."/>
            <person name="Fabro G."/>
            <person name="Fronick C."/>
            <person name="Fuerstenberg S.I."/>
            <person name="Fulton L."/>
            <person name="Gaulin E."/>
            <person name="Govers F."/>
            <person name="Hughes L."/>
            <person name="Humphray S."/>
            <person name="Jiang R.H."/>
            <person name="Judelson H."/>
            <person name="Kamoun S."/>
            <person name="Kyung K."/>
            <person name="Meijer H."/>
            <person name="Minx P."/>
            <person name="Morris P."/>
            <person name="Nelson J."/>
            <person name="Phuntumart V."/>
            <person name="Qutob D."/>
            <person name="Rehmany A."/>
            <person name="Rougon-Cardoso A."/>
            <person name="Ryden P."/>
            <person name="Torto-Alalibo T."/>
            <person name="Studholme D."/>
            <person name="Wang Y."/>
            <person name="Win J."/>
            <person name="Wood J."/>
            <person name="Clifton S.W."/>
            <person name="Rogers J."/>
            <person name="Van den Ackerveken G."/>
            <person name="Jones J.D."/>
            <person name="McDowell J.M."/>
            <person name="Beynon J."/>
            <person name="Tyler B.M."/>
        </authorList>
    </citation>
    <scope>NUCLEOTIDE SEQUENCE [LARGE SCALE GENOMIC DNA]</scope>
    <source>
        <strain evidence="2">Emoy2</strain>
    </source>
</reference>
<accession>M4BJI4</accession>
<name>M4BJI4_HYAAE</name>
<protein>
    <submittedName>
        <fullName evidence="1">Uncharacterized protein</fullName>
    </submittedName>
</protein>
<proteinExistence type="predicted"/>